<evidence type="ECO:0000313" key="4">
    <source>
        <dbReference type="EMBL" id="KAK8845222.1"/>
    </source>
</evidence>
<feature type="compositionally biased region" description="Polar residues" evidence="2">
    <location>
        <begin position="577"/>
        <end position="607"/>
    </location>
</feature>
<evidence type="ECO:0000256" key="2">
    <source>
        <dbReference type="SAM" id="MobiDB-lite"/>
    </source>
</evidence>
<organism evidence="4 5">
    <name type="scientific">Tritrichomonas musculus</name>
    <dbReference type="NCBI Taxonomy" id="1915356"/>
    <lineage>
        <taxon>Eukaryota</taxon>
        <taxon>Metamonada</taxon>
        <taxon>Parabasalia</taxon>
        <taxon>Tritrichomonadida</taxon>
        <taxon>Tritrichomonadidae</taxon>
        <taxon>Tritrichomonas</taxon>
    </lineage>
</organism>
<dbReference type="InterPro" id="IPR000719">
    <property type="entry name" value="Prot_kinase_dom"/>
</dbReference>
<feature type="compositionally biased region" description="Low complexity" evidence="2">
    <location>
        <begin position="609"/>
        <end position="624"/>
    </location>
</feature>
<dbReference type="SMART" id="SM00220">
    <property type="entry name" value="S_TKc"/>
    <property type="match status" value="1"/>
</dbReference>
<dbReference type="PANTHER" id="PTHR11102:SF160">
    <property type="entry name" value="ERAD-ASSOCIATED E3 UBIQUITIN-PROTEIN LIGASE COMPONENT HRD3"/>
    <property type="match status" value="1"/>
</dbReference>
<dbReference type="SMART" id="SM00671">
    <property type="entry name" value="SEL1"/>
    <property type="match status" value="6"/>
</dbReference>
<evidence type="ECO:0000259" key="3">
    <source>
        <dbReference type="PROSITE" id="PS50011"/>
    </source>
</evidence>
<dbReference type="InterPro" id="IPR011009">
    <property type="entry name" value="Kinase-like_dom_sf"/>
</dbReference>
<feature type="region of interest" description="Disordered" evidence="2">
    <location>
        <begin position="555"/>
        <end position="640"/>
    </location>
</feature>
<comment type="similarity">
    <text evidence="1">Belongs to the sel-1 family.</text>
</comment>
<feature type="region of interest" description="Disordered" evidence="2">
    <location>
        <begin position="664"/>
        <end position="883"/>
    </location>
</feature>
<dbReference type="InterPro" id="IPR001245">
    <property type="entry name" value="Ser-Thr/Tyr_kinase_cat_dom"/>
</dbReference>
<dbReference type="Pfam" id="PF08238">
    <property type="entry name" value="Sel1"/>
    <property type="match status" value="7"/>
</dbReference>
<evidence type="ECO:0000256" key="1">
    <source>
        <dbReference type="ARBA" id="ARBA00038101"/>
    </source>
</evidence>
<feature type="compositionally biased region" description="Basic and acidic residues" evidence="2">
    <location>
        <begin position="626"/>
        <end position="640"/>
    </location>
</feature>
<feature type="region of interest" description="Disordered" evidence="2">
    <location>
        <begin position="913"/>
        <end position="988"/>
    </location>
</feature>
<proteinExistence type="inferred from homology"/>
<feature type="compositionally biased region" description="Polar residues" evidence="2">
    <location>
        <begin position="731"/>
        <end position="883"/>
    </location>
</feature>
<reference evidence="4 5" key="1">
    <citation type="submission" date="2024-04" db="EMBL/GenBank/DDBJ databases">
        <title>Tritrichomonas musculus Genome.</title>
        <authorList>
            <person name="Alves-Ferreira E."/>
            <person name="Grigg M."/>
            <person name="Lorenzi H."/>
            <person name="Galac M."/>
        </authorList>
    </citation>
    <scope>NUCLEOTIDE SEQUENCE [LARGE SCALE GENOMIC DNA]</scope>
    <source>
        <strain evidence="4 5">EAF2021</strain>
    </source>
</reference>
<gene>
    <name evidence="4" type="ORF">M9Y10_021406</name>
</gene>
<dbReference type="SUPFAM" id="SSF56112">
    <property type="entry name" value="Protein kinase-like (PK-like)"/>
    <property type="match status" value="1"/>
</dbReference>
<evidence type="ECO:0000313" key="5">
    <source>
        <dbReference type="Proteomes" id="UP001470230"/>
    </source>
</evidence>
<dbReference type="Pfam" id="PF07714">
    <property type="entry name" value="PK_Tyr_Ser-Thr"/>
    <property type="match status" value="1"/>
</dbReference>
<keyword evidence="5" id="KW-1185">Reference proteome</keyword>
<comment type="caution">
    <text evidence="4">The sequence shown here is derived from an EMBL/GenBank/DDBJ whole genome shotgun (WGS) entry which is preliminary data.</text>
</comment>
<feature type="compositionally biased region" description="Low complexity" evidence="2">
    <location>
        <begin position="703"/>
        <end position="715"/>
    </location>
</feature>
<dbReference type="Gene3D" id="1.25.40.10">
    <property type="entry name" value="Tetratricopeptide repeat domain"/>
    <property type="match status" value="2"/>
</dbReference>
<dbReference type="Gene3D" id="1.10.510.10">
    <property type="entry name" value="Transferase(Phosphotransferase) domain 1"/>
    <property type="match status" value="1"/>
</dbReference>
<feature type="domain" description="Protein kinase" evidence="3">
    <location>
        <begin position="1"/>
        <end position="279"/>
    </location>
</feature>
<sequence length="1167" mass="129528">MKKKYDCCLNLDDFKDEHAIYESKYIRLIISSKKVSPYQNYLFKSFKFNCTDPSQQKIVIETFYKHSHLKCQYLKCYDGYFYYFQKVDLKGGFLYPTFSKKYFPNSTLEAVIKDPDFLKNWKMHNVMNCLFAVAEGIKFLHDHLFVHGNLCPSNVIVDDAKQCYLCDFGLYSIKKLYMNADEISSKDYRDPSLGINQRPTRKSDIYSYGVLMCQFCLIFYKFGNKKLNVREFLDSNDPNKYSSFPPFFSDLIPRCLSLAEENRPSIKQIIELFQSDEYKIEGYSINKKYQKFIGKKYIVELANKGDIYAIGKLAKMYETGDGIKKNTKLAFEKYKETVEYNNSEIEANYGVFLQKGKYKDLSKSVFYLRSSADSNNVHGLAQYGIAFKDGIGIDVNIEKAKDLLKKSADYGCSFAQINYAAILLSNNPSADDVDVALCYLRMAIDQDDPEAYFFYGTLLLSGIAIEKNISLAMDYIKVAADLGLVKAMLKYADSFFNGKNVPENHDVALKYYKMAADKGSKEALNGIKAVISAGKLPSTSLVIQTAELKLKKRSKSIEKMTSDNSDNEFNENEKSEITSNISYFSTDSRPSDTSALAPSNNDTSPTPFASLNAPSKSSAPSADSVDQQKDKQSYSSRFEKKKAPDFSTTFSLLNLNEIIRSPFVSTSKPNQNEPSITTESTFPGFSMLNEKTHPSSTKAEAVQQQPKSSEKSQSSLNAAAKQPEDAPKAPQSIQPQQVPDNLSVCDQPQGNVSPSPKTAQGTSMNTPSAKAAFNSTASTQETPIRAPSTQAAFTNTVNKTSSAQGASTNDVAQGTPMKASSAQEAFTNAVNKTSSAQGAFTNDVAQRTPMKASSAQEAFTNAVNKTSSAQGASTSDVAQGTPMKASSAQGALASTVSTQGASMKASSWQSVTAKTASKPSLQQEVSPRESVPQAASPANQNENSAHSDSLKDSDSSSEVEIIERPHESPSFSLIKSIRPGGNIPAQPSMKRKLSDEQLARFKASADNNGDGYSMLIYGQNANDPNVGHLYIEKAYKAGYRDADLEYANDFFSGHGVGQDYQKAAEIFALAYQKNTKNYPILFYLIECYQHFNYVEALKYVHVLADLNVHGIINEINNAQLQYGIELFYGKKIKKDVNEAIRYITMSKRIPLIKDKYPDIYNVMFPNS</sequence>
<dbReference type="InterPro" id="IPR011990">
    <property type="entry name" value="TPR-like_helical_dom_sf"/>
</dbReference>
<protein>
    <recommendedName>
        <fullName evidence="3">Protein kinase domain-containing protein</fullName>
    </recommendedName>
</protein>
<dbReference type="SUPFAM" id="SSF81901">
    <property type="entry name" value="HCP-like"/>
    <property type="match status" value="2"/>
</dbReference>
<dbReference type="Proteomes" id="UP001470230">
    <property type="component" value="Unassembled WGS sequence"/>
</dbReference>
<accession>A0ABR2HFV7</accession>
<dbReference type="InterPro" id="IPR050767">
    <property type="entry name" value="Sel1_AlgK"/>
</dbReference>
<feature type="compositionally biased region" description="Polar residues" evidence="2">
    <location>
        <begin position="913"/>
        <end position="925"/>
    </location>
</feature>
<dbReference type="InterPro" id="IPR006597">
    <property type="entry name" value="Sel1-like"/>
</dbReference>
<dbReference type="EMBL" id="JAPFFF010000031">
    <property type="protein sequence ID" value="KAK8845222.1"/>
    <property type="molecule type" value="Genomic_DNA"/>
</dbReference>
<name>A0ABR2HFV7_9EUKA</name>
<dbReference type="PROSITE" id="PS50011">
    <property type="entry name" value="PROTEIN_KINASE_DOM"/>
    <property type="match status" value="1"/>
</dbReference>
<dbReference type="PANTHER" id="PTHR11102">
    <property type="entry name" value="SEL-1-LIKE PROTEIN"/>
    <property type="match status" value="1"/>
</dbReference>
<feature type="compositionally biased region" description="Polar residues" evidence="2">
    <location>
        <begin position="664"/>
        <end position="683"/>
    </location>
</feature>